<reference evidence="1" key="1">
    <citation type="submission" date="2024-07" db="EMBL/GenBank/DDBJ databases">
        <title>Metagenome and Metagenome-Assembled Genomes of Archaea from a hot spring from the geothermal field of Los Azufres, Mexico.</title>
        <authorList>
            <person name="Marin-Paredes R."/>
            <person name="Martinez-Romero E."/>
            <person name="Servin-Garciduenas L.E."/>
        </authorList>
    </citation>
    <scope>NUCLEOTIDE SEQUENCE</scope>
</reference>
<comment type="caution">
    <text evidence="1">The sequence shown here is derived from an EMBL/GenBank/DDBJ whole genome shotgun (WGS) entry which is preliminary data.</text>
</comment>
<sequence>MILWIPTIALYLASAILAALEIISLAPLARTHLGKGLIAALCLLLAVSITLTASSAYWAYMGYGPSVAAPALAAAALLLASLWRLRKFLES</sequence>
<evidence type="ECO:0000313" key="2">
    <source>
        <dbReference type="Proteomes" id="UP000033636"/>
    </source>
</evidence>
<evidence type="ECO:0000313" key="1">
    <source>
        <dbReference type="EMBL" id="MFB6489836.1"/>
    </source>
</evidence>
<organism evidence="1 2">
    <name type="scientific">Thermoproteus sp. AZ2</name>
    <dbReference type="NCBI Taxonomy" id="1609232"/>
    <lineage>
        <taxon>Archaea</taxon>
        <taxon>Thermoproteota</taxon>
        <taxon>Thermoprotei</taxon>
        <taxon>Thermoproteales</taxon>
        <taxon>Thermoproteaceae</taxon>
        <taxon>Thermoproteus</taxon>
    </lineage>
</organism>
<gene>
    <name evidence="1" type="ORF">TU35_001090</name>
</gene>
<dbReference type="EMBL" id="JZWT02000002">
    <property type="protein sequence ID" value="MFB6489836.1"/>
    <property type="molecule type" value="Genomic_DNA"/>
</dbReference>
<proteinExistence type="predicted"/>
<dbReference type="Proteomes" id="UP000033636">
    <property type="component" value="Unassembled WGS sequence"/>
</dbReference>
<accession>A0ACC6UYU7</accession>
<name>A0ACC6UYU7_9CREN</name>
<protein>
    <submittedName>
        <fullName evidence="1">Uncharacterized protein</fullName>
    </submittedName>
</protein>